<comment type="caution">
    <text evidence="1">The sequence shown here is derived from an EMBL/GenBank/DDBJ whole genome shotgun (WGS) entry which is preliminary data.</text>
</comment>
<name>A0ACB9YEF4_PLABR</name>
<protein>
    <submittedName>
        <fullName evidence="1">Uncharacterized protein</fullName>
    </submittedName>
</protein>
<evidence type="ECO:0000313" key="2">
    <source>
        <dbReference type="Proteomes" id="UP001056978"/>
    </source>
</evidence>
<reference evidence="1" key="1">
    <citation type="submission" date="2022-06" db="EMBL/GenBank/DDBJ databases">
        <title>The First Complete Genome of the Simian Malaria Parasite Plasmodium brasilianum.</title>
        <authorList>
            <person name="Bajic M."/>
            <person name="Ravishankar S."/>
        </authorList>
    </citation>
    <scope>NUCLEOTIDE SEQUENCE</scope>
    <source>
        <strain evidence="1">Bolivian I</strain>
    </source>
</reference>
<keyword evidence="2" id="KW-1185">Reference proteome</keyword>
<proteinExistence type="predicted"/>
<gene>
    <name evidence="1" type="ORF">MKS88_001035</name>
</gene>
<evidence type="ECO:0000313" key="1">
    <source>
        <dbReference type="EMBL" id="KAI4840800.1"/>
    </source>
</evidence>
<accession>A0ACB9YEF4</accession>
<organism evidence="1 2">
    <name type="scientific">Plasmodium brasilianum</name>
    <dbReference type="NCBI Taxonomy" id="5824"/>
    <lineage>
        <taxon>Eukaryota</taxon>
        <taxon>Sar</taxon>
        <taxon>Alveolata</taxon>
        <taxon>Apicomplexa</taxon>
        <taxon>Aconoidasida</taxon>
        <taxon>Haemosporida</taxon>
        <taxon>Plasmodiidae</taxon>
        <taxon>Plasmodium</taxon>
        <taxon>Plasmodium (Plasmodium)</taxon>
    </lineage>
</organism>
<dbReference type="EMBL" id="CM043771">
    <property type="protein sequence ID" value="KAI4840800.1"/>
    <property type="molecule type" value="Genomic_DNA"/>
</dbReference>
<sequence length="237" mass="28089">MKQKIKSLLFFKISTFILLTCICHFINDACIFNKFLDQKHDADRKSVTRTCRLLARHKKEKDSQFACLNEGIPNNRVYSEKRETEKMKQYNESSLCNARGNAQFRKTRSSVQRARCSSFEKRLMDKIYYKNKVRNTRNLDIKNLKEMVRNNYFLFFAFFTVLAGVALIVSYFTRDLGFVMNVGIKNFFIRISEVGVLSTFTFIVLLAFIYMFRKVVKNYGILKFKNKLYNTRFPSFN</sequence>
<dbReference type="Proteomes" id="UP001056978">
    <property type="component" value="Chromosome 3"/>
</dbReference>